<comment type="caution">
    <text evidence="2">The sequence shown here is derived from an EMBL/GenBank/DDBJ whole genome shotgun (WGS) entry which is preliminary data.</text>
</comment>
<keyword evidence="3" id="KW-1185">Reference proteome</keyword>
<feature type="compositionally biased region" description="Basic and acidic residues" evidence="1">
    <location>
        <begin position="158"/>
        <end position="170"/>
    </location>
</feature>
<feature type="region of interest" description="Disordered" evidence="1">
    <location>
        <begin position="36"/>
        <end position="55"/>
    </location>
</feature>
<sequence>MAIELNGKIVSNTEISPVVMRRPMTATCRVSLDPDQDLAARQPGGNHPEGNHTVRTPRIPVRASYHEPHCCFDAVTNGPVTRPLPSPLTVQSRLLLDGVSSAISLPRREPADVYEKQKTERVVNIKNTNHVVCIPAGNAPEPSHLPERLHGSPVQDTGRARPEGQTHSEETLTCQTQDCEHAPSH</sequence>
<gene>
    <name evidence="2" type="ORF">PLEPLA_LOCUS13358</name>
</gene>
<dbReference type="Proteomes" id="UP001153269">
    <property type="component" value="Unassembled WGS sequence"/>
</dbReference>
<evidence type="ECO:0000256" key="1">
    <source>
        <dbReference type="SAM" id="MobiDB-lite"/>
    </source>
</evidence>
<evidence type="ECO:0000313" key="2">
    <source>
        <dbReference type="EMBL" id="CAB1425428.1"/>
    </source>
</evidence>
<evidence type="ECO:0000313" key="3">
    <source>
        <dbReference type="Proteomes" id="UP001153269"/>
    </source>
</evidence>
<name>A0A9N7U8L4_PLEPL</name>
<reference evidence="2" key="1">
    <citation type="submission" date="2020-03" db="EMBL/GenBank/DDBJ databases">
        <authorList>
            <person name="Weist P."/>
        </authorList>
    </citation>
    <scope>NUCLEOTIDE SEQUENCE</scope>
</reference>
<accession>A0A9N7U8L4</accession>
<protein>
    <submittedName>
        <fullName evidence="2">Uncharacterized protein</fullName>
    </submittedName>
</protein>
<organism evidence="2 3">
    <name type="scientific">Pleuronectes platessa</name>
    <name type="common">European plaice</name>
    <dbReference type="NCBI Taxonomy" id="8262"/>
    <lineage>
        <taxon>Eukaryota</taxon>
        <taxon>Metazoa</taxon>
        <taxon>Chordata</taxon>
        <taxon>Craniata</taxon>
        <taxon>Vertebrata</taxon>
        <taxon>Euteleostomi</taxon>
        <taxon>Actinopterygii</taxon>
        <taxon>Neopterygii</taxon>
        <taxon>Teleostei</taxon>
        <taxon>Neoteleostei</taxon>
        <taxon>Acanthomorphata</taxon>
        <taxon>Carangaria</taxon>
        <taxon>Pleuronectiformes</taxon>
        <taxon>Pleuronectoidei</taxon>
        <taxon>Pleuronectidae</taxon>
        <taxon>Pleuronectes</taxon>
    </lineage>
</organism>
<dbReference type="EMBL" id="CADEAL010000802">
    <property type="protein sequence ID" value="CAB1425428.1"/>
    <property type="molecule type" value="Genomic_DNA"/>
</dbReference>
<proteinExistence type="predicted"/>
<feature type="region of interest" description="Disordered" evidence="1">
    <location>
        <begin position="137"/>
        <end position="185"/>
    </location>
</feature>
<dbReference type="AlphaFoldDB" id="A0A9N7U8L4"/>